<organism evidence="2 3">
    <name type="scientific">Halopenitus malekzadehii</name>
    <dbReference type="NCBI Taxonomy" id="1267564"/>
    <lineage>
        <taxon>Archaea</taxon>
        <taxon>Methanobacteriati</taxon>
        <taxon>Methanobacteriota</taxon>
        <taxon>Stenosarchaea group</taxon>
        <taxon>Halobacteria</taxon>
        <taxon>Halobacteriales</taxon>
        <taxon>Haloferacaceae</taxon>
        <taxon>Halopenitus</taxon>
    </lineage>
</organism>
<proteinExistence type="predicted"/>
<dbReference type="Proteomes" id="UP000199215">
    <property type="component" value="Unassembled WGS sequence"/>
</dbReference>
<dbReference type="OrthoDB" id="305997at2157"/>
<evidence type="ECO:0000256" key="1">
    <source>
        <dbReference type="SAM" id="Phobius"/>
    </source>
</evidence>
<keyword evidence="1" id="KW-1133">Transmembrane helix</keyword>
<feature type="transmembrane region" description="Helical" evidence="1">
    <location>
        <begin position="113"/>
        <end position="130"/>
    </location>
</feature>
<reference evidence="2 3" key="1">
    <citation type="submission" date="2016-10" db="EMBL/GenBank/DDBJ databases">
        <authorList>
            <person name="de Groot N.N."/>
        </authorList>
    </citation>
    <scope>NUCLEOTIDE SEQUENCE [LARGE SCALE GENOMIC DNA]</scope>
    <source>
        <strain evidence="2 3">IBRC-M10418</strain>
    </source>
</reference>
<protein>
    <submittedName>
        <fullName evidence="2">Uncharacterized protein</fullName>
    </submittedName>
</protein>
<sequence>MGAANATGDDVDGDAPVGDVRSAATLAGDDRVRYRGDDRFGGSLCVTDRRIVIGDADGAGDDGASDDHRTVDGHAIPLQAIEEVTYRSTDWFTLLLGVGIVAFGLASISRSRIGAAAFVVVGLGSLIVTWRRRGRVRIHTHGRPKPVTVHPVDPEAFLAAVDASLESVRSG</sequence>
<keyword evidence="1" id="KW-0472">Membrane</keyword>
<feature type="transmembrane region" description="Helical" evidence="1">
    <location>
        <begin position="91"/>
        <end position="107"/>
    </location>
</feature>
<evidence type="ECO:0000313" key="2">
    <source>
        <dbReference type="EMBL" id="SEH68412.1"/>
    </source>
</evidence>
<dbReference type="AlphaFoldDB" id="A0A1H6K536"/>
<keyword evidence="1" id="KW-0812">Transmembrane</keyword>
<dbReference type="RefSeq" id="WP_092818086.1">
    <property type="nucleotide sequence ID" value="NZ_FNWU01000033.1"/>
</dbReference>
<dbReference type="STRING" id="1267564.SAMN05192561_1333"/>
<dbReference type="EMBL" id="FNWU01000033">
    <property type="protein sequence ID" value="SEH68412.1"/>
    <property type="molecule type" value="Genomic_DNA"/>
</dbReference>
<keyword evidence="3" id="KW-1185">Reference proteome</keyword>
<evidence type="ECO:0000313" key="3">
    <source>
        <dbReference type="Proteomes" id="UP000199215"/>
    </source>
</evidence>
<gene>
    <name evidence="2" type="ORF">SAMN05192561_1333</name>
</gene>
<accession>A0A1H6K536</accession>
<name>A0A1H6K536_9EURY</name>